<dbReference type="Pfam" id="PF00394">
    <property type="entry name" value="Cu-oxidase"/>
    <property type="match status" value="1"/>
</dbReference>
<comment type="caution">
    <text evidence="8">The sequence shown here is derived from an EMBL/GenBank/DDBJ whole genome shotgun (WGS) entry which is preliminary data.</text>
</comment>
<dbReference type="FunFam" id="2.60.40.420:FF:000045">
    <property type="entry name" value="Laccase 2"/>
    <property type="match status" value="1"/>
</dbReference>
<dbReference type="InterPro" id="IPR011707">
    <property type="entry name" value="Cu-oxidase-like_N"/>
</dbReference>
<evidence type="ECO:0000259" key="7">
    <source>
        <dbReference type="Pfam" id="PF07732"/>
    </source>
</evidence>
<dbReference type="STRING" id="177199.A0A420Y448"/>
<feature type="domain" description="Plastocyanin-like" evidence="7">
    <location>
        <begin position="1"/>
        <end position="55"/>
    </location>
</feature>
<reference evidence="8 9" key="1">
    <citation type="submission" date="2018-08" db="EMBL/GenBank/DDBJ databases">
        <title>Draft genome of the lignicolous fungus Coniochaeta pulveracea.</title>
        <authorList>
            <person name="Borstlap C.J."/>
            <person name="De Witt R.N."/>
            <person name="Botha A."/>
            <person name="Volschenk H."/>
        </authorList>
    </citation>
    <scope>NUCLEOTIDE SEQUENCE [LARGE SCALE GENOMIC DNA]</scope>
    <source>
        <strain evidence="8 9">CAB683</strain>
    </source>
</reference>
<dbReference type="PANTHER" id="PTHR11709:SF414">
    <property type="entry name" value="ADR239WP"/>
    <property type="match status" value="1"/>
</dbReference>
<dbReference type="OrthoDB" id="2121828at2759"/>
<evidence type="ECO:0000313" key="9">
    <source>
        <dbReference type="Proteomes" id="UP000275385"/>
    </source>
</evidence>
<gene>
    <name evidence="8" type="ORF">DL546_003466</name>
</gene>
<evidence type="ECO:0000313" key="8">
    <source>
        <dbReference type="EMBL" id="RKU42664.1"/>
    </source>
</evidence>
<evidence type="ECO:0000256" key="4">
    <source>
        <dbReference type="ARBA" id="ARBA00023008"/>
    </source>
</evidence>
<keyword evidence="2" id="KW-0479">Metal-binding</keyword>
<evidence type="ECO:0000259" key="6">
    <source>
        <dbReference type="Pfam" id="PF07731"/>
    </source>
</evidence>
<feature type="domain" description="Plastocyanin-like" evidence="6">
    <location>
        <begin position="328"/>
        <end position="446"/>
    </location>
</feature>
<dbReference type="SUPFAM" id="SSF49503">
    <property type="entry name" value="Cupredoxins"/>
    <property type="match status" value="3"/>
</dbReference>
<dbReference type="Proteomes" id="UP000275385">
    <property type="component" value="Unassembled WGS sequence"/>
</dbReference>
<name>A0A420Y448_9PEZI</name>
<keyword evidence="9" id="KW-1185">Reference proteome</keyword>
<evidence type="ECO:0000256" key="3">
    <source>
        <dbReference type="ARBA" id="ARBA00023002"/>
    </source>
</evidence>
<evidence type="ECO:0000259" key="5">
    <source>
        <dbReference type="Pfam" id="PF00394"/>
    </source>
</evidence>
<keyword evidence="3" id="KW-0560">Oxidoreductase</keyword>
<dbReference type="InterPro" id="IPR033138">
    <property type="entry name" value="Cu_oxidase_CS"/>
</dbReference>
<dbReference type="GO" id="GO:0016491">
    <property type="term" value="F:oxidoreductase activity"/>
    <property type="evidence" value="ECO:0007669"/>
    <property type="project" value="UniProtKB-KW"/>
</dbReference>
<dbReference type="Pfam" id="PF07731">
    <property type="entry name" value="Cu-oxidase_2"/>
    <property type="match status" value="1"/>
</dbReference>
<dbReference type="CDD" id="cd13910">
    <property type="entry name" value="CuRO_3_MCO_like_4"/>
    <property type="match status" value="1"/>
</dbReference>
<proteinExistence type="inferred from homology"/>
<dbReference type="Gene3D" id="2.60.40.420">
    <property type="entry name" value="Cupredoxins - blue copper proteins"/>
    <property type="match status" value="3"/>
</dbReference>
<dbReference type="PROSITE" id="PS00080">
    <property type="entry name" value="MULTICOPPER_OXIDASE2"/>
    <property type="match status" value="1"/>
</dbReference>
<organism evidence="8 9">
    <name type="scientific">Coniochaeta pulveracea</name>
    <dbReference type="NCBI Taxonomy" id="177199"/>
    <lineage>
        <taxon>Eukaryota</taxon>
        <taxon>Fungi</taxon>
        <taxon>Dikarya</taxon>
        <taxon>Ascomycota</taxon>
        <taxon>Pezizomycotina</taxon>
        <taxon>Sordariomycetes</taxon>
        <taxon>Sordariomycetidae</taxon>
        <taxon>Coniochaetales</taxon>
        <taxon>Coniochaetaceae</taxon>
        <taxon>Coniochaeta</taxon>
    </lineage>
</organism>
<protein>
    <submittedName>
        <fullName evidence="8">Uncharacterized protein</fullName>
    </submittedName>
</protein>
<dbReference type="InterPro" id="IPR045087">
    <property type="entry name" value="Cu-oxidase_fam"/>
</dbReference>
<dbReference type="EMBL" id="QVQW01000053">
    <property type="protein sequence ID" value="RKU42664.1"/>
    <property type="molecule type" value="Genomic_DNA"/>
</dbReference>
<dbReference type="InterPro" id="IPR011706">
    <property type="entry name" value="Cu-oxidase_C"/>
</dbReference>
<sequence>MDGVPGITQCPIAPGRRFRYEFTVRGQAGTYFYHGHMAAQAADGLVGPIVVHSRDEKEKQEVPYVSDRVVMIQDWYYDSSDSLLREKLSPGNEAAPVPDGALINGRGKADCSLVKNRPCNATAALLPSINLQDGQAHRLRLLNVGAYAWFEVSVDKHLSLPIIEVDGTTVTPRPEESIIIGPGQRYSIVLNADATLNPALYWLRARMMKHCFGETASPNEGFQEAHAVVRYMTASTPSARANLIPQSEKDTSHYAVECRDMSPQTFHPSPPLEAPEAADFSYPLRVNLAIGAYRLQRGVLNGSSFRPDLTHPSLHRVVSNLTSSFSPESQLTLSFPSTVTIDLILQNFDEGNHPFHLHGHQFWVLAYGHGYFPSYDALNMHDQGRGLVDEGNRTIIENPVRKDVATVEAFGWLLLRVRLDNPGAWLFHCHMLWHGESGMAMQIVARAEELETMGLGREALGLCEASADEMLKGATPDDSIWYDTDEA</sequence>
<dbReference type="InterPro" id="IPR002355">
    <property type="entry name" value="Cu_oxidase_Cu_BS"/>
</dbReference>
<dbReference type="InterPro" id="IPR001117">
    <property type="entry name" value="Cu-oxidase_2nd"/>
</dbReference>
<keyword evidence="4" id="KW-0186">Copper</keyword>
<comment type="similarity">
    <text evidence="1">Belongs to the multicopper oxidase family.</text>
</comment>
<dbReference type="Pfam" id="PF07732">
    <property type="entry name" value="Cu-oxidase_3"/>
    <property type="match status" value="1"/>
</dbReference>
<evidence type="ECO:0000256" key="2">
    <source>
        <dbReference type="ARBA" id="ARBA00022723"/>
    </source>
</evidence>
<feature type="domain" description="Plastocyanin-like" evidence="5">
    <location>
        <begin position="68"/>
        <end position="211"/>
    </location>
</feature>
<dbReference type="InterPro" id="IPR008972">
    <property type="entry name" value="Cupredoxin"/>
</dbReference>
<accession>A0A420Y448</accession>
<evidence type="ECO:0000256" key="1">
    <source>
        <dbReference type="ARBA" id="ARBA00010609"/>
    </source>
</evidence>
<dbReference type="PANTHER" id="PTHR11709">
    <property type="entry name" value="MULTI-COPPER OXIDASE"/>
    <property type="match status" value="1"/>
</dbReference>
<dbReference type="PROSITE" id="PS00079">
    <property type="entry name" value="MULTICOPPER_OXIDASE1"/>
    <property type="match status" value="1"/>
</dbReference>
<dbReference type="AlphaFoldDB" id="A0A420Y448"/>
<dbReference type="GO" id="GO:0005507">
    <property type="term" value="F:copper ion binding"/>
    <property type="evidence" value="ECO:0007669"/>
    <property type="project" value="InterPro"/>
</dbReference>